<accession>A0ABN2YLD9</accession>
<dbReference type="Proteomes" id="UP001500443">
    <property type="component" value="Unassembled WGS sequence"/>
</dbReference>
<proteinExistence type="predicted"/>
<dbReference type="RefSeq" id="WP_344291090.1">
    <property type="nucleotide sequence ID" value="NZ_BAAAPF010000121.1"/>
</dbReference>
<name>A0ABN2YLD9_9ACTN</name>
<reference evidence="1 2" key="1">
    <citation type="journal article" date="2019" name="Int. J. Syst. Evol. Microbiol.">
        <title>The Global Catalogue of Microorganisms (GCM) 10K type strain sequencing project: providing services to taxonomists for standard genome sequencing and annotation.</title>
        <authorList>
            <consortium name="The Broad Institute Genomics Platform"/>
            <consortium name="The Broad Institute Genome Sequencing Center for Infectious Disease"/>
            <person name="Wu L."/>
            <person name="Ma J."/>
        </authorList>
    </citation>
    <scope>NUCLEOTIDE SEQUENCE [LARGE SCALE GENOMIC DNA]</scope>
    <source>
        <strain evidence="1 2">JCM 15481</strain>
    </source>
</reference>
<sequence>MAETEYTARGVRIGRWLRSLTRAGQVHIKDGRLELLTSYGTQIDSAPVQEVRAGRAWFGRGDRALASVNGRQYVLTLTGERAGGEESGAKAAGRFLEAVRAARGRAGGAADFG</sequence>
<dbReference type="EMBL" id="BAAAPF010000121">
    <property type="protein sequence ID" value="GAA2129132.1"/>
    <property type="molecule type" value="Genomic_DNA"/>
</dbReference>
<comment type="caution">
    <text evidence="1">The sequence shown here is derived from an EMBL/GenBank/DDBJ whole genome shotgun (WGS) entry which is preliminary data.</text>
</comment>
<evidence type="ECO:0000313" key="2">
    <source>
        <dbReference type="Proteomes" id="UP001500443"/>
    </source>
</evidence>
<keyword evidence="2" id="KW-1185">Reference proteome</keyword>
<gene>
    <name evidence="1" type="ORF">GCM10009802_36910</name>
</gene>
<evidence type="ECO:0000313" key="1">
    <source>
        <dbReference type="EMBL" id="GAA2129132.1"/>
    </source>
</evidence>
<organism evidence="1 2">
    <name type="scientific">Streptomyces synnematoformans</name>
    <dbReference type="NCBI Taxonomy" id="415721"/>
    <lineage>
        <taxon>Bacteria</taxon>
        <taxon>Bacillati</taxon>
        <taxon>Actinomycetota</taxon>
        <taxon>Actinomycetes</taxon>
        <taxon>Kitasatosporales</taxon>
        <taxon>Streptomycetaceae</taxon>
        <taxon>Streptomyces</taxon>
    </lineage>
</organism>
<protein>
    <submittedName>
        <fullName evidence="1">Uncharacterized protein</fullName>
    </submittedName>
</protein>